<dbReference type="Proteomes" id="UP001060085">
    <property type="component" value="Linkage Group LG07"/>
</dbReference>
<proteinExistence type="predicted"/>
<evidence type="ECO:0000313" key="2">
    <source>
        <dbReference type="Proteomes" id="UP001060085"/>
    </source>
</evidence>
<evidence type="ECO:0000313" key="1">
    <source>
        <dbReference type="EMBL" id="KAI5652917.1"/>
    </source>
</evidence>
<organism evidence="1 2">
    <name type="scientific">Catharanthus roseus</name>
    <name type="common">Madagascar periwinkle</name>
    <name type="synonym">Vinca rosea</name>
    <dbReference type="NCBI Taxonomy" id="4058"/>
    <lineage>
        <taxon>Eukaryota</taxon>
        <taxon>Viridiplantae</taxon>
        <taxon>Streptophyta</taxon>
        <taxon>Embryophyta</taxon>
        <taxon>Tracheophyta</taxon>
        <taxon>Spermatophyta</taxon>
        <taxon>Magnoliopsida</taxon>
        <taxon>eudicotyledons</taxon>
        <taxon>Gunneridae</taxon>
        <taxon>Pentapetalae</taxon>
        <taxon>asterids</taxon>
        <taxon>lamiids</taxon>
        <taxon>Gentianales</taxon>
        <taxon>Apocynaceae</taxon>
        <taxon>Rauvolfioideae</taxon>
        <taxon>Vinceae</taxon>
        <taxon>Catharanthinae</taxon>
        <taxon>Catharanthus</taxon>
    </lineage>
</organism>
<name>A0ACB9ZWB8_CATRO</name>
<dbReference type="EMBL" id="CM044707">
    <property type="protein sequence ID" value="KAI5652917.1"/>
    <property type="molecule type" value="Genomic_DNA"/>
</dbReference>
<gene>
    <name evidence="1" type="ORF">M9H77_30104</name>
</gene>
<comment type="caution">
    <text evidence="1">The sequence shown here is derived from an EMBL/GenBank/DDBJ whole genome shotgun (WGS) entry which is preliminary data.</text>
</comment>
<protein>
    <submittedName>
        <fullName evidence="1">Uncharacterized protein</fullName>
    </submittedName>
</protein>
<keyword evidence="2" id="KW-1185">Reference proteome</keyword>
<accession>A0ACB9ZWB8</accession>
<reference evidence="2" key="1">
    <citation type="journal article" date="2023" name="Nat. Plants">
        <title>Single-cell RNA sequencing provides a high-resolution roadmap for understanding the multicellular compartmentation of specialized metabolism.</title>
        <authorList>
            <person name="Sun S."/>
            <person name="Shen X."/>
            <person name="Li Y."/>
            <person name="Li Y."/>
            <person name="Wang S."/>
            <person name="Li R."/>
            <person name="Zhang H."/>
            <person name="Shen G."/>
            <person name="Guo B."/>
            <person name="Wei J."/>
            <person name="Xu J."/>
            <person name="St-Pierre B."/>
            <person name="Chen S."/>
            <person name="Sun C."/>
        </authorList>
    </citation>
    <scope>NUCLEOTIDE SEQUENCE [LARGE SCALE GENOMIC DNA]</scope>
</reference>
<sequence>MVNICLPRKVILLCLLILLPWSILADCTCSISCEEPEDKSHNTKGALKYKLGAIASIFVASLIGVCLPIFGRRIPTLSPETNLFFIIKAFAAGVILATGFIHVLPDAVKDLTSPCLSENPWRKFPFAGFVAMMAAIFTLVVDVSATSHYKKAVERSDNDQDVNDDEENENNGIHIHASHGHAHGDVLTDGNPLSTQLRYRVISQVLELGIIVHSVIIGIALGVSDSPNRIKQLVAALSFHQFFEGIGLGGCITQAKFKGRAIVIMAIFFSLTTPVGIAIGIQITNDYKETNANTKTVQGIFNSASAGILIYMALVDLLSADFMNPKMQNNGKLQLGANISLLLGAGLMSALAYWA</sequence>